<dbReference type="GO" id="GO:0008652">
    <property type="term" value="P:amino acid biosynthetic process"/>
    <property type="evidence" value="ECO:0007669"/>
    <property type="project" value="UniProtKB-KW"/>
</dbReference>
<feature type="binding site" evidence="7">
    <location>
        <position position="142"/>
    </location>
    <ligand>
        <name>ATP</name>
        <dbReference type="ChEBI" id="CHEBI:30616"/>
    </ligand>
</feature>
<proteinExistence type="inferred from homology"/>
<sequence>MSCWLKEKGEFIVNRQTAIPLRERNIILIGFMGAGKTTIGQLVAKKLYRDFIDVDAEIERRHGMSISEIFAQKGEAYFRKVEREIIIDLCTKTRLKILSLGGGAYLQEEVRRACLAHGIVFFLDLSWDQWKEERLPLIVDSRPVLKNKTLEEVEQLFFQRQSAYALHHSRVVLNELEAEQAAEQIVGSIKWTWDVYEPNR</sequence>
<dbReference type="AlphaFoldDB" id="A0A679FKM2"/>
<dbReference type="InterPro" id="IPR000623">
    <property type="entry name" value="Shikimate_kinase/TSH1"/>
</dbReference>
<dbReference type="GO" id="GO:0005524">
    <property type="term" value="F:ATP binding"/>
    <property type="evidence" value="ECO:0007669"/>
    <property type="project" value="UniProtKB-UniRule"/>
</dbReference>
<comment type="pathway">
    <text evidence="7">Metabolic intermediate biosynthesis; chorismate biosynthesis; chorismate from D-erythrose 4-phosphate and phosphoenolpyruvate: step 5/7.</text>
</comment>
<dbReference type="InterPro" id="IPR031322">
    <property type="entry name" value="Shikimate/glucono_kinase"/>
</dbReference>
<evidence type="ECO:0000256" key="6">
    <source>
        <dbReference type="ARBA" id="ARBA00023141"/>
    </source>
</evidence>
<accession>A0A679FKM2</accession>
<feature type="binding site" evidence="7">
    <location>
        <position position="55"/>
    </location>
    <ligand>
        <name>substrate</name>
    </ligand>
</feature>
<evidence type="ECO:0000256" key="4">
    <source>
        <dbReference type="ARBA" id="ARBA00022777"/>
    </source>
</evidence>
<comment type="subunit">
    <text evidence="7">Monomer.</text>
</comment>
<keyword evidence="2 7" id="KW-0808">Transferase</keyword>
<keyword evidence="3 7" id="KW-0547">Nucleotide-binding</keyword>
<keyword evidence="7" id="KW-0460">Magnesium</keyword>
<reference evidence="9" key="1">
    <citation type="journal article" date="2020" name="Microbiol. Resour. Announc.">
        <title>Complete Genome Sequence of Geobacillus sp. Strain E55-1, Isolated from Mine Geyser in Japan.</title>
        <authorList>
            <person name="Miyazaki K."/>
            <person name="Hase E."/>
            <person name="Tokito N."/>
        </authorList>
    </citation>
    <scope>NUCLEOTIDE SEQUENCE [LARGE SCALE GENOMIC DNA]</scope>
    <source>
        <strain evidence="9">E55-1</strain>
    </source>
</reference>
<feature type="binding site" evidence="7">
    <location>
        <position position="102"/>
    </location>
    <ligand>
        <name>substrate</name>
    </ligand>
</feature>
<dbReference type="Proteomes" id="UP000501421">
    <property type="component" value="Chromosome"/>
</dbReference>
<keyword evidence="1 7" id="KW-0028">Amino-acid biosynthesis</keyword>
<keyword evidence="9" id="KW-1185">Reference proteome</keyword>
<feature type="binding site" evidence="7">
    <location>
        <position position="37"/>
    </location>
    <ligand>
        <name>Mg(2+)</name>
        <dbReference type="ChEBI" id="CHEBI:18420"/>
    </ligand>
</feature>
<gene>
    <name evidence="7 8" type="primary">aroK</name>
    <name evidence="8" type="ORF">GsuE55_12360</name>
</gene>
<dbReference type="GO" id="GO:0000287">
    <property type="term" value="F:magnesium ion binding"/>
    <property type="evidence" value="ECO:0007669"/>
    <property type="project" value="UniProtKB-UniRule"/>
</dbReference>
<name>A0A679FKM2_9BACL</name>
<dbReference type="EC" id="2.7.1.71" evidence="7"/>
<evidence type="ECO:0000313" key="8">
    <source>
        <dbReference type="EMBL" id="BBW96403.1"/>
    </source>
</evidence>
<dbReference type="Gene3D" id="3.40.50.300">
    <property type="entry name" value="P-loop containing nucleotide triphosphate hydrolases"/>
    <property type="match status" value="1"/>
</dbReference>
<keyword evidence="4 7" id="KW-0418">Kinase</keyword>
<dbReference type="GO" id="GO:0009073">
    <property type="term" value="P:aromatic amino acid family biosynthetic process"/>
    <property type="evidence" value="ECO:0007669"/>
    <property type="project" value="UniProtKB-KW"/>
</dbReference>
<keyword evidence="7" id="KW-0479">Metal-binding</keyword>
<keyword evidence="5 7" id="KW-0067">ATP-binding</keyword>
<evidence type="ECO:0000256" key="2">
    <source>
        <dbReference type="ARBA" id="ARBA00022679"/>
    </source>
</evidence>
<protein>
    <recommendedName>
        <fullName evidence="7">Shikimate kinase</fullName>
        <shortName evidence="7">SK</shortName>
        <ecNumber evidence="7">2.7.1.71</ecNumber>
    </recommendedName>
</protein>
<dbReference type="GO" id="GO:0005829">
    <property type="term" value="C:cytosol"/>
    <property type="evidence" value="ECO:0007669"/>
    <property type="project" value="TreeGrafter"/>
</dbReference>
<evidence type="ECO:0000313" key="9">
    <source>
        <dbReference type="Proteomes" id="UP000501421"/>
    </source>
</evidence>
<comment type="function">
    <text evidence="7">Catalyzes the specific phosphorylation of the 3-hydroxyl group of shikimic acid using ATP as a cosubstrate.</text>
</comment>
<dbReference type="HAMAP" id="MF_00109">
    <property type="entry name" value="Shikimate_kinase"/>
    <property type="match status" value="1"/>
</dbReference>
<dbReference type="GO" id="GO:0004765">
    <property type="term" value="F:shikimate kinase activity"/>
    <property type="evidence" value="ECO:0007669"/>
    <property type="project" value="UniProtKB-UniRule"/>
</dbReference>
<dbReference type="SUPFAM" id="SSF52540">
    <property type="entry name" value="P-loop containing nucleoside triphosphate hydrolases"/>
    <property type="match status" value="1"/>
</dbReference>
<dbReference type="EMBL" id="AP022557">
    <property type="protein sequence ID" value="BBW96403.1"/>
    <property type="molecule type" value="Genomic_DNA"/>
</dbReference>
<dbReference type="UniPathway" id="UPA00053">
    <property type="reaction ID" value="UER00088"/>
</dbReference>
<dbReference type="CDD" id="cd00464">
    <property type="entry name" value="SK"/>
    <property type="match status" value="1"/>
</dbReference>
<evidence type="ECO:0000256" key="1">
    <source>
        <dbReference type="ARBA" id="ARBA00022605"/>
    </source>
</evidence>
<comment type="catalytic activity">
    <reaction evidence="7">
        <text>shikimate + ATP = 3-phosphoshikimate + ADP + H(+)</text>
        <dbReference type="Rhea" id="RHEA:13121"/>
        <dbReference type="ChEBI" id="CHEBI:15378"/>
        <dbReference type="ChEBI" id="CHEBI:30616"/>
        <dbReference type="ChEBI" id="CHEBI:36208"/>
        <dbReference type="ChEBI" id="CHEBI:145989"/>
        <dbReference type="ChEBI" id="CHEBI:456216"/>
        <dbReference type="EC" id="2.7.1.71"/>
    </reaction>
</comment>
<comment type="cofactor">
    <cofactor evidence="7">
        <name>Mg(2+)</name>
        <dbReference type="ChEBI" id="CHEBI:18420"/>
    </cofactor>
    <text evidence="7">Binds 1 Mg(2+) ion per subunit.</text>
</comment>
<comment type="caution">
    <text evidence="7">Lacks conserved residue(s) required for the propagation of feature annotation.</text>
</comment>
<feature type="binding site" evidence="7">
    <location>
        <begin position="33"/>
        <end position="38"/>
    </location>
    <ligand>
        <name>ATP</name>
        <dbReference type="ChEBI" id="CHEBI:30616"/>
    </ligand>
</feature>
<dbReference type="GO" id="GO:0009423">
    <property type="term" value="P:chorismate biosynthetic process"/>
    <property type="evidence" value="ECO:0007669"/>
    <property type="project" value="UniProtKB-UniRule"/>
</dbReference>
<evidence type="ECO:0000256" key="7">
    <source>
        <dbReference type="HAMAP-Rule" id="MF_00109"/>
    </source>
</evidence>
<dbReference type="Pfam" id="PF01202">
    <property type="entry name" value="SKI"/>
    <property type="match status" value="1"/>
</dbReference>
<comment type="similarity">
    <text evidence="7">Belongs to the shikimate kinase family.</text>
</comment>
<evidence type="ECO:0000256" key="5">
    <source>
        <dbReference type="ARBA" id="ARBA00022840"/>
    </source>
</evidence>
<dbReference type="PANTHER" id="PTHR21087">
    <property type="entry name" value="SHIKIMATE KINASE"/>
    <property type="match status" value="1"/>
</dbReference>
<evidence type="ECO:0000256" key="3">
    <source>
        <dbReference type="ARBA" id="ARBA00022741"/>
    </source>
</evidence>
<organism evidence="8 9">
    <name type="scientific">Geobacillus subterraneus</name>
    <dbReference type="NCBI Taxonomy" id="129338"/>
    <lineage>
        <taxon>Bacteria</taxon>
        <taxon>Bacillati</taxon>
        <taxon>Bacillota</taxon>
        <taxon>Bacilli</taxon>
        <taxon>Bacillales</taxon>
        <taxon>Anoxybacillaceae</taxon>
        <taxon>Geobacillus</taxon>
    </lineage>
</organism>
<feature type="binding site" evidence="7">
    <location>
        <position position="79"/>
    </location>
    <ligand>
        <name>substrate</name>
    </ligand>
</feature>
<feature type="binding site" evidence="7">
    <location>
        <position position="160"/>
    </location>
    <ligand>
        <name>substrate</name>
    </ligand>
</feature>
<dbReference type="PRINTS" id="PR01100">
    <property type="entry name" value="SHIKIMTKNASE"/>
</dbReference>
<keyword evidence="6 7" id="KW-0057">Aromatic amino acid biosynthesis</keyword>
<dbReference type="InterPro" id="IPR027417">
    <property type="entry name" value="P-loop_NTPase"/>
</dbReference>
<keyword evidence="7" id="KW-0963">Cytoplasm</keyword>
<dbReference type="PANTHER" id="PTHR21087:SF16">
    <property type="entry name" value="SHIKIMATE KINASE 1, CHLOROPLASTIC"/>
    <property type="match status" value="1"/>
</dbReference>
<comment type="subcellular location">
    <subcellularLocation>
        <location evidence="7">Cytoplasm</location>
    </subcellularLocation>
</comment>